<dbReference type="Proteomes" id="UP000276128">
    <property type="component" value="Unassembled WGS sequence"/>
</dbReference>
<evidence type="ECO:0008006" key="4">
    <source>
        <dbReference type="Google" id="ProtNLM"/>
    </source>
</evidence>
<accession>A0A430JE32</accession>
<feature type="transmembrane region" description="Helical" evidence="1">
    <location>
        <begin position="532"/>
        <end position="557"/>
    </location>
</feature>
<dbReference type="EMBL" id="RXHU01000034">
    <property type="protein sequence ID" value="RTE09302.1"/>
    <property type="molecule type" value="Genomic_DNA"/>
</dbReference>
<keyword evidence="1" id="KW-0812">Transmembrane</keyword>
<keyword evidence="1" id="KW-1133">Transmembrane helix</keyword>
<comment type="caution">
    <text evidence="2">The sequence shown here is derived from an EMBL/GenBank/DDBJ whole genome shotgun (WGS) entry which is preliminary data.</text>
</comment>
<feature type="transmembrane region" description="Helical" evidence="1">
    <location>
        <begin position="569"/>
        <end position="593"/>
    </location>
</feature>
<sequence length="830" mass="87464">MATVSNSLKLFSKATLVLDTAKTMVQAWWLKSRIGAMMGNFQSKIQVDIPVALMAFLTKVNKLLETIMSTVKKLAVLVGNIKFGRDGSTAGSKALKASKGKAAVALDTDKTMTQATSLRSRISSTLGTFLSKIRINFPLNLLTFLLRVAKLVGPILNIFKVLSALKGVVGALLGGVAAGMKALLGGVVTGVKGLLGGALTGVKGLLGGAFAGVKSLFRGKGGMPAPAAGDKLAAAAPDGAAKAGSGILGLAKGAANFLISNGGKLAEKTIIPNMEQQDLLYMFQARTGNDKVGSAMFAKFKKEAIAAGADVNQSLKNTLSFLPVAQNTNHLSKMNTMAQRLNAFGGGEDFEGAASAVRDAVTGDTGALESDFHISKAAISQSKLEDLGKSGDVEGAMKALDQLMEKQNMGQAAYEKLMSSPMNQIQTMKNGIQSAMSDAGQGATAALMPLIQLLNTAFQSGKFQPYFDALSVGLRGAALIFKALVEAALAVSTAIQTHWPLISNILTAIAVAVIAGLVVSLWMAVPPLIAQAIAWLAINWPILLIMAAVGALVYILMQCGVTTEQVVGFIAGSFMVLIGVIWNVIAGISNGLVGFAEIMINAFFSVKNACYELALTWAQAAINMLRNAETFAGGFMKGIIGAINLALKGFNWLLDFLNSKFGTNLEPAKLFEEPNVHAISDSMQAMLDGMDKPMEQKVDFSGAKMGYKNLKNEFDYGYKGGTDFMKNLSFSMPSPDMSALDGWMNQNAIINRVNEVGSIDDTVDISSEDLKVMRDLAEMKSIQNFVSLTPTVQLTGDIHNNNTGDVEDMLGQIVEALQVEVSSSVSGVIA</sequence>
<keyword evidence="1" id="KW-0472">Membrane</keyword>
<name>A0A430JE32_9BACL</name>
<proteinExistence type="predicted"/>
<evidence type="ECO:0000256" key="1">
    <source>
        <dbReference type="SAM" id="Phobius"/>
    </source>
</evidence>
<dbReference type="OrthoDB" id="1677957at2"/>
<reference evidence="2 3" key="1">
    <citation type="submission" date="2018-12" db="EMBL/GenBank/DDBJ databases">
        <title>Bacillus ochoae sp. nov., Paenibacillus whitsoniae sp. nov., Paenibacillus spiritus sp. nov. Isolated from the Mars Exploration Rover during spacecraft assembly.</title>
        <authorList>
            <person name="Seuylemezian A."/>
            <person name="Vaishampayan P."/>
        </authorList>
    </citation>
    <scope>NUCLEOTIDE SEQUENCE [LARGE SCALE GENOMIC DNA]</scope>
    <source>
        <strain evidence="2 3">MER 54</strain>
    </source>
</reference>
<dbReference type="RefSeq" id="WP_126141666.1">
    <property type="nucleotide sequence ID" value="NZ_RXHU01000034.1"/>
</dbReference>
<dbReference type="AlphaFoldDB" id="A0A430JE32"/>
<evidence type="ECO:0000313" key="3">
    <source>
        <dbReference type="Proteomes" id="UP000276128"/>
    </source>
</evidence>
<evidence type="ECO:0000313" key="2">
    <source>
        <dbReference type="EMBL" id="RTE09302.1"/>
    </source>
</evidence>
<gene>
    <name evidence="2" type="ORF">EJQ19_13055</name>
</gene>
<feature type="transmembrane region" description="Helical" evidence="1">
    <location>
        <begin position="472"/>
        <end position="495"/>
    </location>
</feature>
<keyword evidence="3" id="KW-1185">Reference proteome</keyword>
<feature type="transmembrane region" description="Helical" evidence="1">
    <location>
        <begin position="501"/>
        <end position="525"/>
    </location>
</feature>
<protein>
    <recommendedName>
        <fullName evidence="4">Phage tail tape measure protein</fullName>
    </recommendedName>
</protein>
<organism evidence="2 3">
    <name type="scientific">Paenibacillus whitsoniae</name>
    <dbReference type="NCBI Taxonomy" id="2496558"/>
    <lineage>
        <taxon>Bacteria</taxon>
        <taxon>Bacillati</taxon>
        <taxon>Bacillota</taxon>
        <taxon>Bacilli</taxon>
        <taxon>Bacillales</taxon>
        <taxon>Paenibacillaceae</taxon>
        <taxon>Paenibacillus</taxon>
    </lineage>
</organism>